<evidence type="ECO:0000313" key="1">
    <source>
        <dbReference type="EMBL" id="BBA33851.1"/>
    </source>
</evidence>
<sequence length="109" mass="12123">MSIPWGPFGEDRLQGVKYLELLGPLLTDLHAAGTARDRAGNRHLFYDPYALLLLLYFFNPTMTSLRGLLPLVAVDGSLLPALPRMAWALWRDDRHRLGAGRVAALRPTG</sequence>
<keyword evidence="2" id="KW-1185">Reference proteome</keyword>
<protein>
    <submittedName>
        <fullName evidence="1">Protein containing transposase, IS4-like domain protein</fullName>
    </submittedName>
</protein>
<reference evidence="1 2" key="1">
    <citation type="submission" date="2016-12" db="EMBL/GenBank/DDBJ databases">
        <title>Genome sequencing of Methylocaldum marinum.</title>
        <authorList>
            <person name="Takeuchi M."/>
            <person name="Kamagata Y."/>
            <person name="Hiraoka S."/>
            <person name="Oshima K."/>
            <person name="Hattori M."/>
            <person name="Iwasaki W."/>
        </authorList>
    </citation>
    <scope>NUCLEOTIDE SEQUENCE [LARGE SCALE GENOMIC DNA]</scope>
    <source>
        <strain evidence="1 2">S8</strain>
    </source>
</reference>
<accession>A0A250KSB4</accession>
<dbReference type="AlphaFoldDB" id="A0A250KSB4"/>
<dbReference type="Proteomes" id="UP000266313">
    <property type="component" value="Chromosome"/>
</dbReference>
<dbReference type="EMBL" id="AP017928">
    <property type="protein sequence ID" value="BBA33851.1"/>
    <property type="molecule type" value="Genomic_DNA"/>
</dbReference>
<gene>
    <name evidence="1" type="ORF">sS8_1897</name>
</gene>
<name>A0A250KSB4_9GAMM</name>
<dbReference type="RefSeq" id="WP_145986466.1">
    <property type="nucleotide sequence ID" value="NZ_AP017928.1"/>
</dbReference>
<organism evidence="1 2">
    <name type="scientific">Methylocaldum marinum</name>
    <dbReference type="NCBI Taxonomy" id="1432792"/>
    <lineage>
        <taxon>Bacteria</taxon>
        <taxon>Pseudomonadati</taxon>
        <taxon>Pseudomonadota</taxon>
        <taxon>Gammaproteobacteria</taxon>
        <taxon>Methylococcales</taxon>
        <taxon>Methylococcaceae</taxon>
        <taxon>Methylocaldum</taxon>
    </lineage>
</organism>
<proteinExistence type="predicted"/>
<dbReference type="KEGG" id="mmai:sS8_1897"/>
<evidence type="ECO:0000313" key="2">
    <source>
        <dbReference type="Proteomes" id="UP000266313"/>
    </source>
</evidence>